<dbReference type="InterPro" id="IPR001752">
    <property type="entry name" value="Kinesin_motor_dom"/>
</dbReference>
<evidence type="ECO:0000313" key="12">
    <source>
        <dbReference type="EnsemblPlants" id="Pp3c1_10680V3.1"/>
    </source>
</evidence>
<evidence type="ECO:0000256" key="2">
    <source>
        <dbReference type="ARBA" id="ARBA00022741"/>
    </source>
</evidence>
<feature type="compositionally biased region" description="Polar residues" evidence="9">
    <location>
        <begin position="101"/>
        <end position="112"/>
    </location>
</feature>
<keyword evidence="5 7" id="KW-0505">Motor protein</keyword>
<feature type="coiled-coil region" evidence="8">
    <location>
        <begin position="2818"/>
        <end position="3168"/>
    </location>
</feature>
<dbReference type="Proteomes" id="UP000006727">
    <property type="component" value="Chromosome 1"/>
</dbReference>
<feature type="region of interest" description="Disordered" evidence="9">
    <location>
        <begin position="83"/>
        <end position="198"/>
    </location>
</feature>
<feature type="coiled-coil region" evidence="8">
    <location>
        <begin position="862"/>
        <end position="938"/>
    </location>
</feature>
<feature type="compositionally biased region" description="Low complexity" evidence="9">
    <location>
        <begin position="125"/>
        <end position="139"/>
    </location>
</feature>
<dbReference type="PRINTS" id="PR00380">
    <property type="entry name" value="KINESINHEAVY"/>
</dbReference>
<feature type="coiled-coil region" evidence="8">
    <location>
        <begin position="1443"/>
        <end position="1540"/>
    </location>
</feature>
<dbReference type="PROSITE" id="PS00411">
    <property type="entry name" value="KINESIN_MOTOR_1"/>
    <property type="match status" value="1"/>
</dbReference>
<dbReference type="SMART" id="SM00129">
    <property type="entry name" value="KISc"/>
    <property type="match status" value="1"/>
</dbReference>
<dbReference type="GO" id="GO:0007018">
    <property type="term" value="P:microtubule-based movement"/>
    <property type="evidence" value="ECO:0007669"/>
    <property type="project" value="InterPro"/>
</dbReference>
<dbReference type="PANTHER" id="PTHR37739">
    <property type="entry name" value="KINESIN-LIKE PROTEIN KIN-12D"/>
    <property type="match status" value="1"/>
</dbReference>
<dbReference type="InterPro" id="IPR027417">
    <property type="entry name" value="P-loop_NTPase"/>
</dbReference>
<evidence type="ECO:0000256" key="1">
    <source>
        <dbReference type="ARBA" id="ARBA00022701"/>
    </source>
</evidence>
<dbReference type="GO" id="GO:0008017">
    <property type="term" value="F:microtubule binding"/>
    <property type="evidence" value="ECO:0007669"/>
    <property type="project" value="InterPro"/>
</dbReference>
<dbReference type="InterPro" id="IPR036961">
    <property type="entry name" value="Kinesin_motor_dom_sf"/>
</dbReference>
<reference evidence="11 13" key="1">
    <citation type="journal article" date="2008" name="Science">
        <title>The Physcomitrella genome reveals evolutionary insights into the conquest of land by plants.</title>
        <authorList>
            <person name="Rensing S."/>
            <person name="Lang D."/>
            <person name="Zimmer A."/>
            <person name="Terry A."/>
            <person name="Salamov A."/>
            <person name="Shapiro H."/>
            <person name="Nishiyama T."/>
            <person name="Perroud P.-F."/>
            <person name="Lindquist E."/>
            <person name="Kamisugi Y."/>
            <person name="Tanahashi T."/>
            <person name="Sakakibara K."/>
            <person name="Fujita T."/>
            <person name="Oishi K."/>
            <person name="Shin-I T."/>
            <person name="Kuroki Y."/>
            <person name="Toyoda A."/>
            <person name="Suzuki Y."/>
            <person name="Hashimoto A."/>
            <person name="Yamaguchi K."/>
            <person name="Sugano A."/>
            <person name="Kohara Y."/>
            <person name="Fujiyama A."/>
            <person name="Anterola A."/>
            <person name="Aoki S."/>
            <person name="Ashton N."/>
            <person name="Barbazuk W.B."/>
            <person name="Barker E."/>
            <person name="Bennetzen J."/>
            <person name="Bezanilla M."/>
            <person name="Blankenship R."/>
            <person name="Cho S.H."/>
            <person name="Dutcher S."/>
            <person name="Estelle M."/>
            <person name="Fawcett J.A."/>
            <person name="Gundlach H."/>
            <person name="Hanada K."/>
            <person name="Heyl A."/>
            <person name="Hicks K.A."/>
            <person name="Hugh J."/>
            <person name="Lohr M."/>
            <person name="Mayer K."/>
            <person name="Melkozernov A."/>
            <person name="Murata T."/>
            <person name="Nelson D."/>
            <person name="Pils B."/>
            <person name="Prigge M."/>
            <person name="Reiss B."/>
            <person name="Renner T."/>
            <person name="Rombauts S."/>
            <person name="Rushton P."/>
            <person name="Sanderfoot A."/>
            <person name="Schween G."/>
            <person name="Shiu S.-H."/>
            <person name="Stueber K."/>
            <person name="Theodoulou F.L."/>
            <person name="Tu H."/>
            <person name="Van de Peer Y."/>
            <person name="Verrier P.J."/>
            <person name="Waters E."/>
            <person name="Wood A."/>
            <person name="Yang L."/>
            <person name="Cove D."/>
            <person name="Cuming A."/>
            <person name="Hasebe M."/>
            <person name="Lucas S."/>
            <person name="Mishler D.B."/>
            <person name="Reski R."/>
            <person name="Grigoriev I."/>
            <person name="Quatrano R.S."/>
            <person name="Boore J.L."/>
        </authorList>
    </citation>
    <scope>NUCLEOTIDE SEQUENCE [LARGE SCALE GENOMIC DNA]</scope>
    <source>
        <strain evidence="12 13">cv. Gransden 2004</strain>
    </source>
</reference>
<dbReference type="SUPFAM" id="SSF52540">
    <property type="entry name" value="P-loop containing nucleoside triphosphate hydrolases"/>
    <property type="match status" value="1"/>
</dbReference>
<dbReference type="PROSITE" id="PS50067">
    <property type="entry name" value="KINESIN_MOTOR_2"/>
    <property type="match status" value="1"/>
</dbReference>
<dbReference type="EnsemblPlants" id="Pp3c1_10680V3.1">
    <property type="protein sequence ID" value="Pp3c1_10680V3.1"/>
    <property type="gene ID" value="Pp3c1_10680"/>
</dbReference>
<evidence type="ECO:0000313" key="13">
    <source>
        <dbReference type="Proteomes" id="UP000006727"/>
    </source>
</evidence>
<feature type="domain" description="Kinesin motor" evidence="10">
    <location>
        <begin position="267"/>
        <end position="604"/>
    </location>
</feature>
<evidence type="ECO:0000256" key="4">
    <source>
        <dbReference type="ARBA" id="ARBA00023054"/>
    </source>
</evidence>
<feature type="coiled-coil region" evidence="8">
    <location>
        <begin position="1713"/>
        <end position="1740"/>
    </location>
</feature>
<dbReference type="GO" id="GO:0005524">
    <property type="term" value="F:ATP binding"/>
    <property type="evidence" value="ECO:0007669"/>
    <property type="project" value="UniProtKB-UniRule"/>
</dbReference>
<evidence type="ECO:0000256" key="5">
    <source>
        <dbReference type="ARBA" id="ARBA00023175"/>
    </source>
</evidence>
<dbReference type="InterPro" id="IPR044986">
    <property type="entry name" value="KIF15/KIN-12"/>
</dbReference>
<feature type="coiled-coil region" evidence="8">
    <location>
        <begin position="2351"/>
        <end position="2378"/>
    </location>
</feature>
<feature type="compositionally biased region" description="Basic and acidic residues" evidence="9">
    <location>
        <begin position="962"/>
        <end position="972"/>
    </location>
</feature>
<dbReference type="Gene3D" id="3.40.850.10">
    <property type="entry name" value="Kinesin motor domain"/>
    <property type="match status" value="1"/>
</dbReference>
<feature type="region of interest" description="Disordered" evidence="9">
    <location>
        <begin position="219"/>
        <end position="239"/>
    </location>
</feature>
<keyword evidence="1" id="KW-0493">Microtubule</keyword>
<comment type="similarity">
    <text evidence="6">Belongs to the TRAFAC class myosin-kinesin ATPase superfamily. Kinesin family. KIN-12 subfamily.</text>
</comment>
<feature type="region of interest" description="Disordered" evidence="9">
    <location>
        <begin position="3512"/>
        <end position="3562"/>
    </location>
</feature>
<dbReference type="PaxDb" id="3218-PP1S139_70V6.1"/>
<protein>
    <recommendedName>
        <fullName evidence="10">Kinesin motor domain-containing protein</fullName>
    </recommendedName>
</protein>
<keyword evidence="13" id="KW-1185">Reference proteome</keyword>
<name>A0A2K1L7P8_PHYPA</name>
<feature type="compositionally biased region" description="Polar residues" evidence="9">
    <location>
        <begin position="140"/>
        <end position="180"/>
    </location>
</feature>
<dbReference type="InterPro" id="IPR019821">
    <property type="entry name" value="Kinesin_motor_CS"/>
</dbReference>
<feature type="compositionally biased region" description="Polar residues" evidence="9">
    <location>
        <begin position="951"/>
        <end position="961"/>
    </location>
</feature>
<accession>A0A2K1L7P8</accession>
<feature type="region of interest" description="Disordered" evidence="9">
    <location>
        <begin position="948"/>
        <end position="972"/>
    </location>
</feature>
<evidence type="ECO:0000256" key="7">
    <source>
        <dbReference type="PROSITE-ProRule" id="PRU00283"/>
    </source>
</evidence>
<sequence>MTLRSTFSRRHQLQDSLKKQEIGTNLPLYLGRQPLHPIPESSQNSCSMLEQTEPDSPFRALTTIGKKRGAAVYRQHENIEFNINSASNKSPEKSREKRTTLTRSATRISSPWPSKLPVTASIARSLQESSRSTESASKSWNMPVNAGSTPATSNQIPAISNTGASKAGSSEQTPRTSRFTNKPPVDSETSKSWVSSTNLSLLQSTPSRRVSRLLRYGATPDSAASVGSTRATESGRSSGSMQFYMSRQTLEQQFDVEDDPTFWEDHNVQVIIRTRPISASESALKGFSTCVRQENSRSITWIGPPEARFTFDHVAGEHISQEKLFKVSGVPMVENCMAGYNSCMFCYGQTGSGKTHTMLGDIEDLENQPSESRGITPRVFEYLFSRIKREEEARTNEHMKYVCKCSFLEIYNEQIIDLLEPTSTNLQLREGGKKGVYVENLLEIEVGSDQDVVQLLLLGSANRKVAATTMNRESSRSHSVLICTIESRWELNSMTNSRFGRLNLVDLAGSERQKYSGAEGDRLKEASNINKSLSTLGLVIMILVDVAGGKQRHVPYRDSRLTYLLQDSLGGNSKTIMIANISPSSCCALETLSTLKFAQRAKFIRNNAIVNEDASGDLIGLHQEIQELKEELDRMKRQCLPRAPSMPSVTSADQDGMQKGDHNLRLAVVTLDEHEQSRCSLDSWEFSKSFSGSRFRLKKLESMEAVLAGALRREQEAELTQKRQASEIEQLNRLVKQREDDSQCSKMLLRFREDKIKRLEALSASITPADMYLRQEKECLMNELQLVQAKFDRNPELTRFAIENIRLLEQLRRFQDFYAGGEREAMADEISNLRDQLLEVLDSKLSLTALTSPQREALAPELAAAKREIELLRIEADNYRREVDDCRKNLSISLEANSSLTEALDESSAELREAKLEIQIYQEELQKLREQVLNVESCEQVHAQHVELVSNPKTKSQQSEDGSTHDPSLRSDLDEQLNVSLRKSADFQTEVQETRGVLNAAETLVNQLQHVESCPSIVKEMAALGQDAIRKIHLGAREMDYQRLSFKHFEAAVAARLKESGLRREQSEAHSLIEKLSAKAYAPASLTDDEQAVEVPCRNNALVITELLQDLKPLDLSSESGCTQKNIIQNESALKVDNDAELNDGSPSRIGVGTRKNNLVAVQLVDEVVESALTEVFCEIEGINDVPLKQSTASDRVGEQERINMQQSNTSYCPAGKNHTGIAKQTGRINSCNCIKRDFSICFIMLPWYSDTLAFECTANNKLRLQIEIANEELQNKDSLISSLQRNLESATVNMLENSSLVSELQHEIDRDQARLQEAEAQAVAAVSVQAKLREDIENYRQKFATALKKIEDTDIELAQMRDVLTKFQGELVGCDRKREKLAMEKEQLAVILAIDREFFERSSKVTSIILWWLQNKIAADKGFQKLKYDDVISQVNERNIMVMNLQNEIVELNLILKELMETKEILSNQNIKHVQEIENARKEMETKDSLLDVLQKSVLTLQDDLMTSEDRNLHLALAKEKLQIKLNEIAEHFNSLERMFFQVQEAEAKVVAMAILQADMFIVQEKWEVDKERLEEVSMEAKQRCTQIEEELELAHNVAQKFEAKLEEVQIQTIVLREEREKVVSFLQQELNRTHTSAEFYKHQFELHQEFMSDLDLRLQKHLRDCEMEKEALLVEKVAAQEQCLRKDEALTAIQLRLATAQFQLNDSCSRETKLSCELKELLQSKEKIQSENQRLRFTLEELILVVEQKGQETFRQENVLELKLHSFENKVEDIHRRMKEILLYLDALYLVKEKLEARIECIEHRILQCCSSLEKNLAKAQEDRDPIEVVEAERESMLAEKLSTVALCLRIQALKDDLDALVTLIKQKEEEISMFRQKWTESESTAVPLQEKLCTSISLTKELTRSVEESKFQKEALADENNSLTSYMVCQEMKFLSLQEQKDIMKKKLQKELLEDHLITKLELVDCQEPKQGFHCILKILKKQVMEIEKKFEMTIKDLEIQWNMKTGELLNHLFRTFLDRTEMKIFSQKIQWDLVAAESSLSASDTATGQLLQKIILLKAVNNQLLKNQEAIRFELSDMEQYAFELHRARSFTSETELLHHYLDVLKREVERILCECEILQTQINDEDSTILSLQIEMNANIAVCRQMEVELECSDPGRSALKLELINFNRAQENSQDEVRCRKSPKEHYETGFYNVMELLTKSEEKLDESERERLKRIVETDSEMEAAKLCATGNGSQVTIIRRWFSEARLTLKEAELHVLTIGQANVSVIHNLYRGKSREDVMTLQSRMMPSVVEEEVAVTMYHVETRIQFLDLEIHEEKLLLGNSCVKTAAGFNREFKEFTKLKNLKIENAVEKARMQLDKMNVKAVNAEQRFQKRVVGNQTSQSTLDSTRYLLRVSQLDVKDATHHMEAQFKEIGRKEVENFVQISTTQAFLQDNVSLLRYAEECFLEKTCTATDDHKYLPERLETQSRQLHRQLQEACAACTTYETQLENFKIILESVSRQLEDKKKMTSTIYEEPAERSENSLEIHTSLETTVQAQANIVCKRDERLEIADDSKIGNKTINKESTKLRKCNDLKLQIHKLQIELLDASTSASNQRMELYILKKMVEKAVKDPRERYAMSTYLLKLLSQRQLQYAEILQCSKKIMRLFSPFLLHLHACFQENEELERIKSTLSTEVLSQSQEIGELKAQLKGSNNSLYKLRGTFAQLKERKDEEHHVFSDELKRLKTQEAVMEADLWDWEQRCQDTEVQLDEKESELEILRGKLLATQEECKEQVELMYKELQGCQQRMAEMECVRQELITAIARGSATVAEYQEKLETRENEMEEHFARHCIQQEVLDSLENEIRELKTTLKHLNAEVAANQQRATVAEHMQVETQLGIEALERELHQKNNLLQCLESELNLLQESALQELHLKQELDSCRVETDNLQHEMNLQKERRTRLEMEVGQLTEEIVQLRNQATTWKCKANDLETEMDKKRQIIESLEDELRMMDQNISNTHEEATLDLKDVEMERDRLQMEVLELTEQLEMTQVLVEERNAFISELLQTAEQVKSQARKKEDEADLLTTSVEELESTVNALESQTVFQLDLLKKEAEKQRLLREVVEMELQRLKDRILVMESALEETNSRNADELEHALSTLRNTERKVEEKESDITLLQRKLAKIDTASKGKDVQINDVIAQISDLLLAVEAQKTEFQQQQLKRVDTAVEQSKIGFSEAQPGCTISNSKEVTEESMSFGAKSTEVDFPHSDAAHASCHCRIKELEDLASTRLQEISVLYSRLAEAESMTHDALRDLLGVKTDMHNITSMSGHQQIQQLAETARPKNEKFEGTEVELSSLSLQIDSCREKRKSWIEEINTRKCEMEATPSPVENLSQREQVLTDEIKKFRAEKVKYQEKIRDLEMQIRRIPTSQLTFHQQINHHAKIKEENQALKLANEKLSNDLRRAELLYAEEAEDSRVQVEGKLSLLCTAIMQVAGLSSSENVTSSEAMDALQLLQHRLRTTEQELSSSKSKVKCTSVRKRLSDPRIKHSPLSSISNYTDQLRRSSGPSFAPR</sequence>
<reference evidence="12" key="3">
    <citation type="submission" date="2020-12" db="UniProtKB">
        <authorList>
            <consortium name="EnsemblPlants"/>
        </authorList>
    </citation>
    <scope>IDENTIFICATION</scope>
</reference>
<evidence type="ECO:0000256" key="9">
    <source>
        <dbReference type="SAM" id="MobiDB-lite"/>
    </source>
</evidence>
<evidence type="ECO:0000256" key="6">
    <source>
        <dbReference type="ARBA" id="ARBA00034488"/>
    </source>
</evidence>
<dbReference type="GO" id="GO:0005874">
    <property type="term" value="C:microtubule"/>
    <property type="evidence" value="ECO:0007669"/>
    <property type="project" value="UniProtKB-KW"/>
</dbReference>
<feature type="coiled-coil region" evidence="8">
    <location>
        <begin position="611"/>
        <end position="638"/>
    </location>
</feature>
<keyword evidence="3 7" id="KW-0067">ATP-binding</keyword>
<dbReference type="EMBL" id="ABEU02000001">
    <property type="protein sequence ID" value="PNR62070.1"/>
    <property type="molecule type" value="Genomic_DNA"/>
</dbReference>
<proteinExistence type="inferred from homology"/>
<keyword evidence="2 7" id="KW-0547">Nucleotide-binding</keyword>
<feature type="compositionally biased region" description="Polar residues" evidence="9">
    <location>
        <begin position="3540"/>
        <end position="3562"/>
    </location>
</feature>
<organism evidence="11">
    <name type="scientific">Physcomitrium patens</name>
    <name type="common">Spreading-leaved earth moss</name>
    <name type="synonym">Physcomitrella patens</name>
    <dbReference type="NCBI Taxonomy" id="3218"/>
    <lineage>
        <taxon>Eukaryota</taxon>
        <taxon>Viridiplantae</taxon>
        <taxon>Streptophyta</taxon>
        <taxon>Embryophyta</taxon>
        <taxon>Bryophyta</taxon>
        <taxon>Bryophytina</taxon>
        <taxon>Bryopsida</taxon>
        <taxon>Funariidae</taxon>
        <taxon>Funariales</taxon>
        <taxon>Funariaceae</taxon>
        <taxon>Physcomitrium</taxon>
    </lineage>
</organism>
<gene>
    <name evidence="12" type="primary">LOC112291112</name>
    <name evidence="11" type="ORF">PHYPA_000494</name>
</gene>
<feature type="coiled-coil region" evidence="8">
    <location>
        <begin position="2744"/>
        <end position="2778"/>
    </location>
</feature>
<feature type="coiled-coil region" evidence="8">
    <location>
        <begin position="1260"/>
        <end position="1357"/>
    </location>
</feature>
<feature type="coiled-coil region" evidence="8">
    <location>
        <begin position="1565"/>
        <end position="1620"/>
    </location>
</feature>
<evidence type="ECO:0000256" key="8">
    <source>
        <dbReference type="SAM" id="Coils"/>
    </source>
</evidence>
<dbReference type="STRING" id="3218.A0A2K1L7P8"/>
<evidence type="ECO:0000259" key="10">
    <source>
        <dbReference type="PROSITE" id="PS50067"/>
    </source>
</evidence>
<keyword evidence="4 8" id="KW-0175">Coiled coil</keyword>
<dbReference type="PANTHER" id="PTHR37739:SF8">
    <property type="entry name" value="KINESIN-LIKE PROTEIN KIN-12D"/>
    <property type="match status" value="1"/>
</dbReference>
<feature type="coiled-coil region" evidence="8">
    <location>
        <begin position="1853"/>
        <end position="1880"/>
    </location>
</feature>
<dbReference type="Gramene" id="Pp3c1_10680V3.1">
    <property type="protein sequence ID" value="Pp3c1_10680V3.1"/>
    <property type="gene ID" value="Pp3c1_10680"/>
</dbReference>
<feature type="binding site" evidence="7">
    <location>
        <begin position="348"/>
        <end position="355"/>
    </location>
    <ligand>
        <name>ATP</name>
        <dbReference type="ChEBI" id="CHEBI:30616"/>
    </ligand>
</feature>
<feature type="compositionally biased region" description="Basic and acidic residues" evidence="9">
    <location>
        <begin position="90"/>
        <end position="99"/>
    </location>
</feature>
<feature type="compositionally biased region" description="Polar residues" evidence="9">
    <location>
        <begin position="225"/>
        <end position="239"/>
    </location>
</feature>
<reference evidence="11 13" key="2">
    <citation type="journal article" date="2018" name="Plant J.">
        <title>The Physcomitrella patens chromosome-scale assembly reveals moss genome structure and evolution.</title>
        <authorList>
            <person name="Lang D."/>
            <person name="Ullrich K.K."/>
            <person name="Murat F."/>
            <person name="Fuchs J."/>
            <person name="Jenkins J."/>
            <person name="Haas F.B."/>
            <person name="Piednoel M."/>
            <person name="Gundlach H."/>
            <person name="Van Bel M."/>
            <person name="Meyberg R."/>
            <person name="Vives C."/>
            <person name="Morata J."/>
            <person name="Symeonidi A."/>
            <person name="Hiss M."/>
            <person name="Muchero W."/>
            <person name="Kamisugi Y."/>
            <person name="Saleh O."/>
            <person name="Blanc G."/>
            <person name="Decker E.L."/>
            <person name="van Gessel N."/>
            <person name="Grimwood J."/>
            <person name="Hayes R.D."/>
            <person name="Graham S.W."/>
            <person name="Gunter L.E."/>
            <person name="McDaniel S.F."/>
            <person name="Hoernstein S.N.W."/>
            <person name="Larsson A."/>
            <person name="Li F.W."/>
            <person name="Perroud P.F."/>
            <person name="Phillips J."/>
            <person name="Ranjan P."/>
            <person name="Rokshar D.S."/>
            <person name="Rothfels C.J."/>
            <person name="Schneider L."/>
            <person name="Shu S."/>
            <person name="Stevenson D.W."/>
            <person name="Thummler F."/>
            <person name="Tillich M."/>
            <person name="Villarreal Aguilar J.C."/>
            <person name="Widiez T."/>
            <person name="Wong G.K."/>
            <person name="Wymore A."/>
            <person name="Zhang Y."/>
            <person name="Zimmer A.D."/>
            <person name="Quatrano R.S."/>
            <person name="Mayer K.F.X."/>
            <person name="Goodstein D."/>
            <person name="Casacuberta J.M."/>
            <person name="Vandepoele K."/>
            <person name="Reski R."/>
            <person name="Cuming A.C."/>
            <person name="Tuskan G.A."/>
            <person name="Maumus F."/>
            <person name="Salse J."/>
            <person name="Schmutz J."/>
            <person name="Rensing S.A."/>
        </authorList>
    </citation>
    <scope>NUCLEOTIDE SEQUENCE [LARGE SCALE GENOMIC DNA]</scope>
    <source>
        <strain evidence="12 13">cv. Gransden 2004</strain>
    </source>
</reference>
<feature type="compositionally biased region" description="Basic residues" evidence="9">
    <location>
        <begin position="3520"/>
        <end position="3529"/>
    </location>
</feature>
<dbReference type="GO" id="GO:0003777">
    <property type="term" value="F:microtubule motor activity"/>
    <property type="evidence" value="ECO:0007669"/>
    <property type="project" value="InterPro"/>
</dbReference>
<evidence type="ECO:0000256" key="3">
    <source>
        <dbReference type="ARBA" id="ARBA00022840"/>
    </source>
</evidence>
<dbReference type="FunFam" id="3.40.850.10:FF:000033">
    <property type="entry name" value="Kinesin-like protein KIN-12E"/>
    <property type="match status" value="1"/>
</dbReference>
<evidence type="ECO:0000313" key="11">
    <source>
        <dbReference type="EMBL" id="PNR62070.1"/>
    </source>
</evidence>
<dbReference type="Pfam" id="PF00225">
    <property type="entry name" value="Kinesin"/>
    <property type="match status" value="1"/>
</dbReference>
<feature type="coiled-coil region" evidence="8">
    <location>
        <begin position="3378"/>
        <end position="3464"/>
    </location>
</feature>